<proteinExistence type="predicted"/>
<keyword evidence="2" id="KW-1185">Reference proteome</keyword>
<name>A0A504YRP9_FASGI</name>
<dbReference type="AlphaFoldDB" id="A0A504YRP9"/>
<comment type="caution">
    <text evidence="1">The sequence shown here is derived from an EMBL/GenBank/DDBJ whole genome shotgun (WGS) entry which is preliminary data.</text>
</comment>
<evidence type="ECO:0000313" key="2">
    <source>
        <dbReference type="Proteomes" id="UP000316759"/>
    </source>
</evidence>
<dbReference type="EMBL" id="SUNJ01006249">
    <property type="protein sequence ID" value="TPP62961.1"/>
    <property type="molecule type" value="Genomic_DNA"/>
</dbReference>
<sequence>MDWWYLQFTCSLYIPAPSGHITGRIILIREFSRSPNTTYMGPPETNIWIKDN</sequence>
<accession>A0A504YRP9</accession>
<gene>
    <name evidence="1" type="ORF">FGIG_09561</name>
</gene>
<evidence type="ECO:0000313" key="1">
    <source>
        <dbReference type="EMBL" id="TPP62961.1"/>
    </source>
</evidence>
<reference evidence="1 2" key="1">
    <citation type="submission" date="2019-04" db="EMBL/GenBank/DDBJ databases">
        <title>Annotation for the trematode Fasciola gigantica.</title>
        <authorList>
            <person name="Choi Y.-J."/>
        </authorList>
    </citation>
    <scope>NUCLEOTIDE SEQUENCE [LARGE SCALE GENOMIC DNA]</scope>
    <source>
        <strain evidence="1">Uganda_cow_1</strain>
    </source>
</reference>
<protein>
    <submittedName>
        <fullName evidence="1">Uncharacterized protein</fullName>
    </submittedName>
</protein>
<organism evidence="1 2">
    <name type="scientific">Fasciola gigantica</name>
    <name type="common">Giant liver fluke</name>
    <dbReference type="NCBI Taxonomy" id="46835"/>
    <lineage>
        <taxon>Eukaryota</taxon>
        <taxon>Metazoa</taxon>
        <taxon>Spiralia</taxon>
        <taxon>Lophotrochozoa</taxon>
        <taxon>Platyhelminthes</taxon>
        <taxon>Trematoda</taxon>
        <taxon>Digenea</taxon>
        <taxon>Plagiorchiida</taxon>
        <taxon>Echinostomata</taxon>
        <taxon>Echinostomatoidea</taxon>
        <taxon>Fasciolidae</taxon>
        <taxon>Fasciola</taxon>
    </lineage>
</organism>
<dbReference type="Proteomes" id="UP000316759">
    <property type="component" value="Unassembled WGS sequence"/>
</dbReference>